<feature type="chain" id="PRO_5045842596" evidence="2">
    <location>
        <begin position="21"/>
        <end position="116"/>
    </location>
</feature>
<dbReference type="Proteomes" id="UP001225596">
    <property type="component" value="Unassembled WGS sequence"/>
</dbReference>
<sequence length="116" mass="12265">MSIAYYLSTFILAATPLAVAAQAPSSAGPAEATAAVLPYEYKSAFQDYLPMAGSSEAPEKVWREANDEVGRIGGHAGYMRAAKNNEEGAAASKDRPAEWLPFTPHSGHSGHHGSHH</sequence>
<feature type="region of interest" description="Disordered" evidence="1">
    <location>
        <begin position="83"/>
        <end position="116"/>
    </location>
</feature>
<evidence type="ECO:0000313" key="3">
    <source>
        <dbReference type="EMBL" id="MDQ9170066.1"/>
    </source>
</evidence>
<reference evidence="3 4" key="1">
    <citation type="submission" date="2023-08" db="EMBL/GenBank/DDBJ databases">
        <title>Oxalobacteraceae gen .nov., isolated from river sludge outside the plant.</title>
        <authorList>
            <person name="Zhao S.Y."/>
        </authorList>
    </citation>
    <scope>NUCLEOTIDE SEQUENCE [LARGE SCALE GENOMIC DNA]</scope>
    <source>
        <strain evidence="3 4">R-40</strain>
    </source>
</reference>
<comment type="caution">
    <text evidence="3">The sequence shown here is derived from an EMBL/GenBank/DDBJ whole genome shotgun (WGS) entry which is preliminary data.</text>
</comment>
<organism evidence="3 4">
    <name type="scientific">Keguizhuia sedimenti</name>
    <dbReference type="NCBI Taxonomy" id="3064264"/>
    <lineage>
        <taxon>Bacteria</taxon>
        <taxon>Pseudomonadati</taxon>
        <taxon>Pseudomonadota</taxon>
        <taxon>Betaproteobacteria</taxon>
        <taxon>Burkholderiales</taxon>
        <taxon>Oxalobacteraceae</taxon>
        <taxon>Keguizhuia</taxon>
    </lineage>
</organism>
<dbReference type="EMBL" id="JAUYVH010000002">
    <property type="protein sequence ID" value="MDQ9170066.1"/>
    <property type="molecule type" value="Genomic_DNA"/>
</dbReference>
<evidence type="ECO:0000256" key="2">
    <source>
        <dbReference type="SAM" id="SignalP"/>
    </source>
</evidence>
<evidence type="ECO:0000256" key="1">
    <source>
        <dbReference type="SAM" id="MobiDB-lite"/>
    </source>
</evidence>
<keyword evidence="2" id="KW-0732">Signal</keyword>
<gene>
    <name evidence="3" type="ORF">Q8A64_06525</name>
</gene>
<dbReference type="RefSeq" id="WP_338435982.1">
    <property type="nucleotide sequence ID" value="NZ_JAUYVH010000002.1"/>
</dbReference>
<feature type="signal peptide" evidence="2">
    <location>
        <begin position="1"/>
        <end position="20"/>
    </location>
</feature>
<protein>
    <submittedName>
        <fullName evidence="3">Uncharacterized protein</fullName>
    </submittedName>
</protein>
<keyword evidence="4" id="KW-1185">Reference proteome</keyword>
<accession>A0ABU1BM58</accession>
<evidence type="ECO:0000313" key="4">
    <source>
        <dbReference type="Proteomes" id="UP001225596"/>
    </source>
</evidence>
<name>A0ABU1BM58_9BURK</name>
<proteinExistence type="predicted"/>